<evidence type="ECO:0008006" key="3">
    <source>
        <dbReference type="Google" id="ProtNLM"/>
    </source>
</evidence>
<reference evidence="1 2" key="1">
    <citation type="submission" date="2019-11" db="EMBL/GenBank/DDBJ databases">
        <authorList>
            <person name="Li J."/>
        </authorList>
    </citation>
    <scope>NUCLEOTIDE SEQUENCE [LARGE SCALE GENOMIC DNA]</scope>
    <source>
        <strain evidence="1 2">MF47</strain>
    </source>
</reference>
<dbReference type="EMBL" id="CP045737">
    <property type="protein sequence ID" value="QGG40637.1"/>
    <property type="molecule type" value="Genomic_DNA"/>
</dbReference>
<protein>
    <recommendedName>
        <fullName evidence="3">ACT domain-containing protein</fullName>
    </recommendedName>
</protein>
<evidence type="ECO:0000313" key="1">
    <source>
        <dbReference type="EMBL" id="QGG40637.1"/>
    </source>
</evidence>
<organism evidence="1 2">
    <name type="scientific">Aeromicrobium yanjiei</name>
    <dbReference type="NCBI Taxonomy" id="2662028"/>
    <lineage>
        <taxon>Bacteria</taxon>
        <taxon>Bacillati</taxon>
        <taxon>Actinomycetota</taxon>
        <taxon>Actinomycetes</taxon>
        <taxon>Propionibacteriales</taxon>
        <taxon>Nocardioidaceae</taxon>
        <taxon>Aeromicrobium</taxon>
    </lineage>
</organism>
<dbReference type="AlphaFoldDB" id="A0A5Q2MC26"/>
<accession>A0A5Q2MC26</accession>
<name>A0A5Q2MC26_9ACTN</name>
<gene>
    <name evidence="1" type="ORF">GEV26_04245</name>
</gene>
<sequence>MNQQVRPRPAEAGPRAYVVTVSVTANDHGADLLTIASVLHRRGVQVVEADLARPVDGCRVFSATIVSDPARAWTVLRTLENRVDVLGADLFEALDTRVRLAS</sequence>
<dbReference type="RefSeq" id="WP_153651908.1">
    <property type="nucleotide sequence ID" value="NZ_CP045737.1"/>
</dbReference>
<proteinExistence type="predicted"/>
<dbReference type="KEGG" id="aef:GEV26_04245"/>
<keyword evidence="2" id="KW-1185">Reference proteome</keyword>
<evidence type="ECO:0000313" key="2">
    <source>
        <dbReference type="Proteomes" id="UP000392064"/>
    </source>
</evidence>
<dbReference type="Proteomes" id="UP000392064">
    <property type="component" value="Chromosome"/>
</dbReference>